<dbReference type="GO" id="GO:0005506">
    <property type="term" value="F:iron ion binding"/>
    <property type="evidence" value="ECO:0007669"/>
    <property type="project" value="InterPro"/>
</dbReference>
<dbReference type="Gene3D" id="1.10.630.10">
    <property type="entry name" value="Cytochrome P450"/>
    <property type="match status" value="1"/>
</dbReference>
<dbReference type="OrthoDB" id="1470350at2759"/>
<dbReference type="PANTHER" id="PTHR24305">
    <property type="entry name" value="CYTOCHROME P450"/>
    <property type="match status" value="1"/>
</dbReference>
<reference evidence="10 11" key="1">
    <citation type="submission" date="2014-02" db="EMBL/GenBank/DDBJ databases">
        <title>The genome sequence of Colletotrichum simmondsii CBS122122.</title>
        <authorList>
            <person name="Baroncelli R."/>
            <person name="Thon M.R."/>
        </authorList>
    </citation>
    <scope>NUCLEOTIDE SEQUENCE [LARGE SCALE GENOMIC DNA]</scope>
    <source>
        <strain evidence="10 11">CBS122122</strain>
    </source>
</reference>
<evidence type="ECO:0000256" key="8">
    <source>
        <dbReference type="PIRSR" id="PIRSR602401-1"/>
    </source>
</evidence>
<organism evidence="10 11">
    <name type="scientific">Colletotrichum simmondsii</name>
    <dbReference type="NCBI Taxonomy" id="703756"/>
    <lineage>
        <taxon>Eukaryota</taxon>
        <taxon>Fungi</taxon>
        <taxon>Dikarya</taxon>
        <taxon>Ascomycota</taxon>
        <taxon>Pezizomycotina</taxon>
        <taxon>Sordariomycetes</taxon>
        <taxon>Hypocreomycetidae</taxon>
        <taxon>Glomerellales</taxon>
        <taxon>Glomerellaceae</taxon>
        <taxon>Colletotrichum</taxon>
        <taxon>Colletotrichum acutatum species complex</taxon>
    </lineage>
</organism>
<evidence type="ECO:0000256" key="2">
    <source>
        <dbReference type="ARBA" id="ARBA00010617"/>
    </source>
</evidence>
<sequence length="530" mass="60234">MSFFSCIAELQGVSRWAVLISSLVAAYLSCLAVYRAFFHPLNKYPGPFLNRLTNLPFVIAGVKGQLPFYAESLFKKYGPVVRMGPNNLGFIEGNAWKDIYGMRRRVQFEKAYEYYREGPEGPISLLNAGPEEHARLRKWVSPYFSDRGMKEQEPMIGGYVDLLLKRLHENCGDGTRALDLRDWFNFCTFDILGELAFSSSFGCLESAEYHPWVKIIAFQQKEIEWIGELNRQGLRFITAIIMKVLAKNKLEFMGYTIQKLQSRIQSGKQADIIESLLNNKEGMVRSTLFSPLILLGVGRAIILSQIPGQSETNQREQKLDMERLVQNSTLLIAAGSETTATLLTATSFLLLSNPEAYQKVVQEVRSSFSDPSDITLLSVNKLPYMLACLDEALRVFPVVPSWLPRRVTHGTAIIDGNVVPEGCLVATWQWAMYHNELNFTKPLEYHPERFLGDPSFAKDRLDAFQPFSMGHADCVGRNLAYSEMRLILARILFSFDLKLADEGSDWIKGQKVYIVWQKPSLNVYLKPVKR</sequence>
<evidence type="ECO:0000256" key="9">
    <source>
        <dbReference type="SAM" id="Phobius"/>
    </source>
</evidence>
<dbReference type="InterPro" id="IPR036396">
    <property type="entry name" value="Cyt_P450_sf"/>
</dbReference>
<dbReference type="InterPro" id="IPR002401">
    <property type="entry name" value="Cyt_P450_E_grp-I"/>
</dbReference>
<dbReference type="PRINTS" id="PR00463">
    <property type="entry name" value="EP450I"/>
</dbReference>
<name>A0A135SM30_9PEZI</name>
<protein>
    <submittedName>
        <fullName evidence="10">Cytochrome P450</fullName>
    </submittedName>
</protein>
<dbReference type="CDD" id="cd11058">
    <property type="entry name" value="CYP60B-like"/>
    <property type="match status" value="1"/>
</dbReference>
<dbReference type="GO" id="GO:0016705">
    <property type="term" value="F:oxidoreductase activity, acting on paired donors, with incorporation or reduction of molecular oxygen"/>
    <property type="evidence" value="ECO:0007669"/>
    <property type="project" value="InterPro"/>
</dbReference>
<dbReference type="SUPFAM" id="SSF48264">
    <property type="entry name" value="Cytochrome P450"/>
    <property type="match status" value="1"/>
</dbReference>
<evidence type="ECO:0000256" key="6">
    <source>
        <dbReference type="ARBA" id="ARBA00023004"/>
    </source>
</evidence>
<dbReference type="EMBL" id="JFBX01000510">
    <property type="protein sequence ID" value="KXH36973.1"/>
    <property type="molecule type" value="Genomic_DNA"/>
</dbReference>
<evidence type="ECO:0000256" key="3">
    <source>
        <dbReference type="ARBA" id="ARBA00022617"/>
    </source>
</evidence>
<dbReference type="InterPro" id="IPR001128">
    <property type="entry name" value="Cyt_P450"/>
</dbReference>
<dbReference type="AlphaFoldDB" id="A0A135SM30"/>
<feature type="binding site" description="axial binding residue" evidence="8">
    <location>
        <position position="474"/>
    </location>
    <ligand>
        <name>heme</name>
        <dbReference type="ChEBI" id="CHEBI:30413"/>
    </ligand>
    <ligandPart>
        <name>Fe</name>
        <dbReference type="ChEBI" id="CHEBI:18248"/>
    </ligandPart>
</feature>
<proteinExistence type="inferred from homology"/>
<keyword evidence="9" id="KW-0472">Membrane</keyword>
<dbReference type="PRINTS" id="PR00385">
    <property type="entry name" value="P450"/>
</dbReference>
<keyword evidence="9" id="KW-1133">Transmembrane helix</keyword>
<evidence type="ECO:0000313" key="11">
    <source>
        <dbReference type="Proteomes" id="UP000070328"/>
    </source>
</evidence>
<evidence type="ECO:0000313" key="10">
    <source>
        <dbReference type="EMBL" id="KXH36973.1"/>
    </source>
</evidence>
<feature type="transmembrane region" description="Helical" evidence="9">
    <location>
        <begin position="16"/>
        <end position="34"/>
    </location>
</feature>
<dbReference type="GO" id="GO:0020037">
    <property type="term" value="F:heme binding"/>
    <property type="evidence" value="ECO:0007669"/>
    <property type="project" value="InterPro"/>
</dbReference>
<evidence type="ECO:0000256" key="1">
    <source>
        <dbReference type="ARBA" id="ARBA00001971"/>
    </source>
</evidence>
<comment type="cofactor">
    <cofactor evidence="1 8">
        <name>heme</name>
        <dbReference type="ChEBI" id="CHEBI:30413"/>
    </cofactor>
</comment>
<dbReference type="PANTHER" id="PTHR24305:SF230">
    <property type="entry name" value="P450, PUTATIVE (EUROFUNG)-RELATED"/>
    <property type="match status" value="1"/>
</dbReference>
<comment type="similarity">
    <text evidence="2">Belongs to the cytochrome P450 family.</text>
</comment>
<evidence type="ECO:0000256" key="4">
    <source>
        <dbReference type="ARBA" id="ARBA00022723"/>
    </source>
</evidence>
<dbReference type="Proteomes" id="UP000070328">
    <property type="component" value="Unassembled WGS sequence"/>
</dbReference>
<evidence type="ECO:0000256" key="5">
    <source>
        <dbReference type="ARBA" id="ARBA00023002"/>
    </source>
</evidence>
<keyword evidence="6 8" id="KW-0408">Iron</keyword>
<evidence type="ECO:0000256" key="7">
    <source>
        <dbReference type="ARBA" id="ARBA00023033"/>
    </source>
</evidence>
<keyword evidence="5" id="KW-0560">Oxidoreductase</keyword>
<keyword evidence="11" id="KW-1185">Reference proteome</keyword>
<accession>A0A135SM30</accession>
<dbReference type="InterPro" id="IPR050121">
    <property type="entry name" value="Cytochrome_P450_monoxygenase"/>
</dbReference>
<dbReference type="GO" id="GO:0004497">
    <property type="term" value="F:monooxygenase activity"/>
    <property type="evidence" value="ECO:0007669"/>
    <property type="project" value="UniProtKB-KW"/>
</dbReference>
<gene>
    <name evidence="10" type="ORF">CSIM01_00037</name>
</gene>
<comment type="caution">
    <text evidence="10">The sequence shown here is derived from an EMBL/GenBank/DDBJ whole genome shotgun (WGS) entry which is preliminary data.</text>
</comment>
<dbReference type="Pfam" id="PF00067">
    <property type="entry name" value="p450"/>
    <property type="match status" value="1"/>
</dbReference>
<keyword evidence="7" id="KW-0503">Monooxygenase</keyword>
<keyword evidence="9" id="KW-0812">Transmembrane</keyword>
<keyword evidence="4 8" id="KW-0479">Metal-binding</keyword>
<keyword evidence="3 8" id="KW-0349">Heme</keyword>